<evidence type="ECO:0000256" key="1">
    <source>
        <dbReference type="ARBA" id="ARBA00022987"/>
    </source>
</evidence>
<dbReference type="Pfam" id="PF06386">
    <property type="entry name" value="GvpL_GvpF"/>
    <property type="match status" value="1"/>
</dbReference>
<feature type="region of interest" description="Disordered" evidence="4">
    <location>
        <begin position="264"/>
        <end position="295"/>
    </location>
</feature>
<comment type="caution">
    <text evidence="5">The sequence shown here is derived from an EMBL/GenBank/DDBJ whole genome shotgun (WGS) entry which is preliminary data.</text>
</comment>
<name>A0A917RNK9_9ACTN</name>
<dbReference type="RefSeq" id="WP_189167165.1">
    <property type="nucleotide sequence ID" value="NZ_BMNT01000053.1"/>
</dbReference>
<organism evidence="5 6">
    <name type="scientific">Sphaerisporangium melleum</name>
    <dbReference type="NCBI Taxonomy" id="321316"/>
    <lineage>
        <taxon>Bacteria</taxon>
        <taxon>Bacillati</taxon>
        <taxon>Actinomycetota</taxon>
        <taxon>Actinomycetes</taxon>
        <taxon>Streptosporangiales</taxon>
        <taxon>Streptosporangiaceae</taxon>
        <taxon>Sphaerisporangium</taxon>
    </lineage>
</organism>
<gene>
    <name evidence="5" type="ORF">GCM10007964_67750</name>
</gene>
<comment type="similarity">
    <text evidence="3">Belongs to the gas vesicle GvpF/GvpL family.</text>
</comment>
<dbReference type="PANTHER" id="PTHR36852">
    <property type="entry name" value="PROTEIN GVPL 2"/>
    <property type="match status" value="1"/>
</dbReference>
<proteinExistence type="inferred from homology"/>
<feature type="region of interest" description="Disordered" evidence="4">
    <location>
        <begin position="137"/>
        <end position="166"/>
    </location>
</feature>
<dbReference type="InterPro" id="IPR009430">
    <property type="entry name" value="GvpL/GvpF"/>
</dbReference>
<keyword evidence="1" id="KW-0304">Gas vesicle</keyword>
<reference evidence="5" key="2">
    <citation type="submission" date="2020-09" db="EMBL/GenBank/DDBJ databases">
        <authorList>
            <person name="Sun Q."/>
            <person name="Ohkuma M."/>
        </authorList>
    </citation>
    <scope>NUCLEOTIDE SEQUENCE</scope>
    <source>
        <strain evidence="5">JCM 13064</strain>
    </source>
</reference>
<evidence type="ECO:0000313" key="5">
    <source>
        <dbReference type="EMBL" id="GGL16209.1"/>
    </source>
</evidence>
<evidence type="ECO:0000256" key="2">
    <source>
        <dbReference type="ARBA" id="ARBA00035108"/>
    </source>
</evidence>
<dbReference type="EMBL" id="BMNT01000053">
    <property type="protein sequence ID" value="GGL16209.1"/>
    <property type="molecule type" value="Genomic_DNA"/>
</dbReference>
<evidence type="ECO:0000256" key="4">
    <source>
        <dbReference type="SAM" id="MobiDB-lite"/>
    </source>
</evidence>
<evidence type="ECO:0000313" key="6">
    <source>
        <dbReference type="Proteomes" id="UP000645217"/>
    </source>
</evidence>
<sequence length="295" mass="31610">MADTGTYLYAITRAEDLPDRDGPAGLAGVAGTPVRVLTHAGLAAYVSTVPLTEFGEEPLRRSLEDLEWLGETARAHHRVVDAVAGGAAATAPVRLVTVYSGDDQVCELLDRRREDFAEVLTRVTGRQEWGVKAYALPATTPGVPESGGGEEGRSGRGSARPGTDYLRRRRASLRDRDQAWREAAERAESIHSVLARMAVASTRHRPQDPQLSGRRETMVLNGAYLVDDELCEAFASAVDELRGPDVEIELTGPWAPYSFTALDPGGPGDAGDHAPGGAAASGGRAPGRTREHHRW</sequence>
<protein>
    <submittedName>
        <fullName evidence="5">Gas vesicle protein</fullName>
    </submittedName>
</protein>
<evidence type="ECO:0000256" key="3">
    <source>
        <dbReference type="ARBA" id="ARBA00035643"/>
    </source>
</evidence>
<dbReference type="GO" id="GO:0031411">
    <property type="term" value="C:gas vesicle"/>
    <property type="evidence" value="ECO:0007669"/>
    <property type="project" value="UniProtKB-SubCell"/>
</dbReference>
<comment type="subcellular location">
    <subcellularLocation>
        <location evidence="2">Gas vesicle</location>
    </subcellularLocation>
</comment>
<accession>A0A917RNK9</accession>
<dbReference type="GO" id="GO:0031412">
    <property type="term" value="P:gas vesicle organization"/>
    <property type="evidence" value="ECO:0007669"/>
    <property type="project" value="InterPro"/>
</dbReference>
<keyword evidence="6" id="KW-1185">Reference proteome</keyword>
<dbReference type="PANTHER" id="PTHR36852:SF1">
    <property type="entry name" value="PROTEIN GVPL 2"/>
    <property type="match status" value="1"/>
</dbReference>
<reference evidence="5" key="1">
    <citation type="journal article" date="2014" name="Int. J. Syst. Evol. Microbiol.">
        <title>Complete genome sequence of Corynebacterium casei LMG S-19264T (=DSM 44701T), isolated from a smear-ripened cheese.</title>
        <authorList>
            <consortium name="US DOE Joint Genome Institute (JGI-PGF)"/>
            <person name="Walter F."/>
            <person name="Albersmeier A."/>
            <person name="Kalinowski J."/>
            <person name="Ruckert C."/>
        </authorList>
    </citation>
    <scope>NUCLEOTIDE SEQUENCE</scope>
    <source>
        <strain evidence="5">JCM 13064</strain>
    </source>
</reference>
<dbReference type="AlphaFoldDB" id="A0A917RNK9"/>
<feature type="compositionally biased region" description="Low complexity" evidence="4">
    <location>
        <begin position="273"/>
        <end position="283"/>
    </location>
</feature>
<dbReference type="Proteomes" id="UP000645217">
    <property type="component" value="Unassembled WGS sequence"/>
</dbReference>